<dbReference type="SMART" id="SM00490">
    <property type="entry name" value="HELICc"/>
    <property type="match status" value="1"/>
</dbReference>
<evidence type="ECO:0000259" key="9">
    <source>
        <dbReference type="PROSITE" id="PS51195"/>
    </source>
</evidence>
<dbReference type="GO" id="GO:0003724">
    <property type="term" value="F:RNA helicase activity"/>
    <property type="evidence" value="ECO:0007669"/>
    <property type="project" value="InterPro"/>
</dbReference>
<keyword evidence="2" id="KW-0378">Hydrolase</keyword>
<accession>A0A6D2J065</accession>
<dbReference type="SUPFAM" id="SSF52540">
    <property type="entry name" value="P-loop containing nucleoside triphosphate hydrolases"/>
    <property type="match status" value="1"/>
</dbReference>
<evidence type="ECO:0000256" key="6">
    <source>
        <dbReference type="SAM" id="MobiDB-lite"/>
    </source>
</evidence>
<dbReference type="EMBL" id="CACVBM020001129">
    <property type="protein sequence ID" value="CAA7033310.1"/>
    <property type="molecule type" value="Genomic_DNA"/>
</dbReference>
<evidence type="ECO:0000256" key="1">
    <source>
        <dbReference type="ARBA" id="ARBA00022741"/>
    </source>
</evidence>
<keyword evidence="11" id="KW-1185">Reference proteome</keyword>
<dbReference type="CDD" id="cd18787">
    <property type="entry name" value="SF2_C_DEAD"/>
    <property type="match status" value="1"/>
</dbReference>
<feature type="domain" description="DEAD-box RNA helicase Q" evidence="9">
    <location>
        <begin position="109"/>
        <end position="137"/>
    </location>
</feature>
<evidence type="ECO:0000313" key="10">
    <source>
        <dbReference type="EMBL" id="CAA7033310.1"/>
    </source>
</evidence>
<dbReference type="GO" id="GO:0003676">
    <property type="term" value="F:nucleic acid binding"/>
    <property type="evidence" value="ECO:0007669"/>
    <property type="project" value="InterPro"/>
</dbReference>
<feature type="compositionally biased region" description="Low complexity" evidence="6">
    <location>
        <begin position="628"/>
        <end position="637"/>
    </location>
</feature>
<keyword evidence="3" id="KW-0347">Helicase</keyword>
<evidence type="ECO:0000259" key="8">
    <source>
        <dbReference type="PROSITE" id="PS51194"/>
    </source>
</evidence>
<name>A0A6D2J065_9BRAS</name>
<reference evidence="10" key="1">
    <citation type="submission" date="2020-01" db="EMBL/GenBank/DDBJ databases">
        <authorList>
            <person name="Mishra B."/>
        </authorList>
    </citation>
    <scope>NUCLEOTIDE SEQUENCE [LARGE SCALE GENOMIC DNA]</scope>
</reference>
<dbReference type="Pfam" id="PF00271">
    <property type="entry name" value="Helicase_C"/>
    <property type="match status" value="1"/>
</dbReference>
<dbReference type="FunFam" id="3.40.50.300:FF:002944">
    <property type="entry name" value="DEAD-box ATP-dependent RNA helicase 39"/>
    <property type="match status" value="1"/>
</dbReference>
<feature type="domain" description="Helicase ATP-binding" evidence="7">
    <location>
        <begin position="140"/>
        <end position="327"/>
    </location>
</feature>
<proteinExistence type="predicted"/>
<evidence type="ECO:0008006" key="12">
    <source>
        <dbReference type="Google" id="ProtNLM"/>
    </source>
</evidence>
<dbReference type="InterPro" id="IPR044742">
    <property type="entry name" value="DEAD/DEAH_RhlB"/>
</dbReference>
<dbReference type="InterPro" id="IPR001650">
    <property type="entry name" value="Helicase_C-like"/>
</dbReference>
<dbReference type="InterPro" id="IPR014001">
    <property type="entry name" value="Helicase_ATP-bd"/>
</dbReference>
<evidence type="ECO:0000259" key="7">
    <source>
        <dbReference type="PROSITE" id="PS51192"/>
    </source>
</evidence>
<dbReference type="Proteomes" id="UP000467841">
    <property type="component" value="Unassembled WGS sequence"/>
</dbReference>
<dbReference type="InterPro" id="IPR011545">
    <property type="entry name" value="DEAD/DEAH_box_helicase_dom"/>
</dbReference>
<dbReference type="AlphaFoldDB" id="A0A6D2J065"/>
<keyword evidence="1" id="KW-0547">Nucleotide-binding</keyword>
<dbReference type="GO" id="GO:0016787">
    <property type="term" value="F:hydrolase activity"/>
    <property type="evidence" value="ECO:0007669"/>
    <property type="project" value="UniProtKB-KW"/>
</dbReference>
<dbReference type="InterPro" id="IPR027417">
    <property type="entry name" value="P-loop_NTPase"/>
</dbReference>
<evidence type="ECO:0000313" key="11">
    <source>
        <dbReference type="Proteomes" id="UP000467841"/>
    </source>
</evidence>
<dbReference type="PANTHER" id="PTHR47960">
    <property type="entry name" value="DEAD-BOX ATP-DEPENDENT RNA HELICASE 50"/>
    <property type="match status" value="1"/>
</dbReference>
<feature type="region of interest" description="Disordered" evidence="6">
    <location>
        <begin position="508"/>
        <end position="637"/>
    </location>
</feature>
<dbReference type="SMART" id="SM00487">
    <property type="entry name" value="DEXDc"/>
    <property type="match status" value="1"/>
</dbReference>
<dbReference type="GO" id="GO:0005524">
    <property type="term" value="F:ATP binding"/>
    <property type="evidence" value="ECO:0007669"/>
    <property type="project" value="UniProtKB-KW"/>
</dbReference>
<feature type="compositionally biased region" description="Low complexity" evidence="6">
    <location>
        <begin position="570"/>
        <end position="585"/>
    </location>
</feature>
<dbReference type="FunFam" id="3.40.50.300:FF:002781">
    <property type="entry name" value="DEAD-box ATP-dependent RNA helicase 39"/>
    <property type="match status" value="1"/>
</dbReference>
<dbReference type="Gene3D" id="3.40.50.300">
    <property type="entry name" value="P-loop containing nucleotide triphosphate hydrolases"/>
    <property type="match status" value="2"/>
</dbReference>
<dbReference type="PROSITE" id="PS51195">
    <property type="entry name" value="Q_MOTIF"/>
    <property type="match status" value="1"/>
</dbReference>
<dbReference type="InterPro" id="IPR014014">
    <property type="entry name" value="RNA_helicase_DEAD_Q_motif"/>
</dbReference>
<comment type="caution">
    <text evidence="10">The sequence shown here is derived from an EMBL/GenBank/DDBJ whole genome shotgun (WGS) entry which is preliminary data.</text>
</comment>
<evidence type="ECO:0000256" key="5">
    <source>
        <dbReference type="PROSITE-ProRule" id="PRU00552"/>
    </source>
</evidence>
<dbReference type="CDD" id="cd00268">
    <property type="entry name" value="DEADc"/>
    <property type="match status" value="1"/>
</dbReference>
<feature type="region of interest" description="Disordered" evidence="6">
    <location>
        <begin position="79"/>
        <end position="99"/>
    </location>
</feature>
<sequence>MVGASRTILSLSLSSSLFTFSRIPHVIPFLRLHKPSSRFYHAFRPLCAAATAPTETNVADPDQLKHTILLERLRLRHLKESATKPQQRPSSVVGAEEDNSMKKKKKLAENFEELGLSEEVMGALKELNIEVPTEIQCIGIPAVMERKSVVLGSHTGSGKTLAYLLPIVQLMREDEATLGKITKPRRPRTVVLCPTRELSEQVYRVAKSVSHHARFRCTLVSGGSRIKPQEDSLNNAIDMVVGTPGRILQHIDEGNMVYGDITYLVLDEADTMFDRGFGPDIRKFLAPLKQRALKANDQGFQTVLVTATMTTAVQKLVDEEFEGIEHLRTSTLHKKIANARHDFVKLSGSEDKLEALVQVLEPSLAKGSKVMVFCNTLNSSRAVDHYLSENQISTVNYHGEVPAEQRVENLRKFKDEEGDCPTLVCTDLAARGLDLDVDHVIMFDFPKNSIDYLHRTGRTARMGAKGKVTSLISRKDQMLAGRIEEAMRNNESLEALTNDNVRRDAARTQITLEKGRSVKQIRAVSKQRNTKDRASSSSSSSSPPAKPRGVKTPVRRNSTSVRKPTKPGRSSSSLSSSSSSSSSSSPEKSTKPKRKILKTVGSRSIAARGKKGSERTGKKISVVGFRGRSSSTARASS</sequence>
<gene>
    <name evidence="10" type="ORF">MERR_LOCUS20545</name>
</gene>
<dbReference type="PROSITE" id="PS51192">
    <property type="entry name" value="HELICASE_ATP_BIND_1"/>
    <property type="match status" value="1"/>
</dbReference>
<dbReference type="Pfam" id="PF00270">
    <property type="entry name" value="DEAD"/>
    <property type="match status" value="1"/>
</dbReference>
<evidence type="ECO:0000256" key="4">
    <source>
        <dbReference type="ARBA" id="ARBA00022840"/>
    </source>
</evidence>
<evidence type="ECO:0000256" key="2">
    <source>
        <dbReference type="ARBA" id="ARBA00022801"/>
    </source>
</evidence>
<dbReference type="PROSITE" id="PS51194">
    <property type="entry name" value="HELICASE_CTER"/>
    <property type="match status" value="1"/>
</dbReference>
<feature type="short sequence motif" description="Q motif" evidence="5">
    <location>
        <begin position="109"/>
        <end position="137"/>
    </location>
</feature>
<keyword evidence="4" id="KW-0067">ATP-binding</keyword>
<protein>
    <recommendedName>
        <fullName evidence="12">RNA helicase</fullName>
    </recommendedName>
</protein>
<dbReference type="OrthoDB" id="10256233at2759"/>
<feature type="domain" description="Helicase C-terminal" evidence="8">
    <location>
        <begin position="352"/>
        <end position="502"/>
    </location>
</feature>
<evidence type="ECO:0000256" key="3">
    <source>
        <dbReference type="ARBA" id="ARBA00022806"/>
    </source>
</evidence>
<organism evidence="10 11">
    <name type="scientific">Microthlaspi erraticum</name>
    <dbReference type="NCBI Taxonomy" id="1685480"/>
    <lineage>
        <taxon>Eukaryota</taxon>
        <taxon>Viridiplantae</taxon>
        <taxon>Streptophyta</taxon>
        <taxon>Embryophyta</taxon>
        <taxon>Tracheophyta</taxon>
        <taxon>Spermatophyta</taxon>
        <taxon>Magnoliopsida</taxon>
        <taxon>eudicotyledons</taxon>
        <taxon>Gunneridae</taxon>
        <taxon>Pentapetalae</taxon>
        <taxon>rosids</taxon>
        <taxon>malvids</taxon>
        <taxon>Brassicales</taxon>
        <taxon>Brassicaceae</taxon>
        <taxon>Coluteocarpeae</taxon>
        <taxon>Microthlaspi</taxon>
    </lineage>
</organism>